<reference evidence="2 3" key="1">
    <citation type="journal article" date="2019" name="Int. J. Syst. Evol. Microbiol.">
        <title>The Global Catalogue of Microorganisms (GCM) 10K type strain sequencing project: providing services to taxonomists for standard genome sequencing and annotation.</title>
        <authorList>
            <consortium name="The Broad Institute Genomics Platform"/>
            <consortium name="The Broad Institute Genome Sequencing Center for Infectious Disease"/>
            <person name="Wu L."/>
            <person name="Ma J."/>
        </authorList>
    </citation>
    <scope>NUCLEOTIDE SEQUENCE [LARGE SCALE GENOMIC DNA]</scope>
    <source>
        <strain evidence="2 3">JCM 13244</strain>
    </source>
</reference>
<evidence type="ECO:0000313" key="3">
    <source>
        <dbReference type="Proteomes" id="UP001499947"/>
    </source>
</evidence>
<dbReference type="Pfam" id="PF17677">
    <property type="entry name" value="Glyco_hydro38C2"/>
    <property type="match status" value="1"/>
</dbReference>
<evidence type="ECO:0000259" key="1">
    <source>
        <dbReference type="Pfam" id="PF17677"/>
    </source>
</evidence>
<sequence length="84" mass="9035">MKLADDRGGDVVVRLYEACGGAVRAARLTAGFGLAAAYDCDLLEQPGTRLAASEDGAVVLAFRPFQIRTLRLRPTMRPSQGEVR</sequence>
<organism evidence="2 3">
    <name type="scientific">Streptomyces yatensis</name>
    <dbReference type="NCBI Taxonomy" id="155177"/>
    <lineage>
        <taxon>Bacteria</taxon>
        <taxon>Bacillati</taxon>
        <taxon>Actinomycetota</taxon>
        <taxon>Actinomycetes</taxon>
        <taxon>Kitasatosporales</taxon>
        <taxon>Streptomycetaceae</taxon>
        <taxon>Streptomyces</taxon>
        <taxon>Streptomyces violaceusniger group</taxon>
    </lineage>
</organism>
<dbReference type="EMBL" id="BAAALR010000163">
    <property type="protein sequence ID" value="GAA1732649.1"/>
    <property type="molecule type" value="Genomic_DNA"/>
</dbReference>
<feature type="domain" description="Glycosyl hydrolases family 38 C-terminal" evidence="1">
    <location>
        <begin position="2"/>
        <end position="70"/>
    </location>
</feature>
<keyword evidence="3" id="KW-1185">Reference proteome</keyword>
<comment type="caution">
    <text evidence="2">The sequence shown here is derived from an EMBL/GenBank/DDBJ whole genome shotgun (WGS) entry which is preliminary data.</text>
</comment>
<name>A0ABN2JMT1_9ACTN</name>
<dbReference type="InterPro" id="IPR041147">
    <property type="entry name" value="GH38_C"/>
</dbReference>
<dbReference type="Proteomes" id="UP001499947">
    <property type="component" value="Unassembled WGS sequence"/>
</dbReference>
<gene>
    <name evidence="2" type="ORF">GCM10009680_86430</name>
</gene>
<accession>A0ABN2JMT1</accession>
<protein>
    <recommendedName>
        <fullName evidence="1">Glycosyl hydrolases family 38 C-terminal domain-containing protein</fullName>
    </recommendedName>
</protein>
<proteinExistence type="predicted"/>
<evidence type="ECO:0000313" key="2">
    <source>
        <dbReference type="EMBL" id="GAA1732649.1"/>
    </source>
</evidence>